<keyword evidence="2" id="KW-1185">Reference proteome</keyword>
<evidence type="ECO:0000313" key="2">
    <source>
        <dbReference type="Proteomes" id="UP001064489"/>
    </source>
</evidence>
<evidence type="ECO:0008006" key="3">
    <source>
        <dbReference type="Google" id="ProtNLM"/>
    </source>
</evidence>
<dbReference type="Proteomes" id="UP001064489">
    <property type="component" value="Chromosome 5"/>
</dbReference>
<dbReference type="AlphaFoldDB" id="A0AAD5NR84"/>
<dbReference type="PANTHER" id="PTHR47074:SF75">
    <property type="entry name" value="RNASE H TYPE-1 DOMAIN-CONTAINING PROTEIN"/>
    <property type="match status" value="1"/>
</dbReference>
<dbReference type="PANTHER" id="PTHR47074">
    <property type="entry name" value="BNAC02G40300D PROTEIN"/>
    <property type="match status" value="1"/>
</dbReference>
<accession>A0AAD5NR84</accession>
<reference evidence="1" key="1">
    <citation type="journal article" date="2022" name="Plant J.">
        <title>Strategies of tolerance reflected in two North American maple genomes.</title>
        <authorList>
            <person name="McEvoy S.L."/>
            <person name="Sezen U.U."/>
            <person name="Trouern-Trend A."/>
            <person name="McMahon S.M."/>
            <person name="Schaberg P.G."/>
            <person name="Yang J."/>
            <person name="Wegrzyn J.L."/>
            <person name="Swenson N.G."/>
        </authorList>
    </citation>
    <scope>NUCLEOTIDE SEQUENCE</scope>
    <source>
        <strain evidence="1">91603</strain>
    </source>
</reference>
<sequence length="374" mass="43101">MVFAFSFLRERYLRHLQKPHEGYVTSSIWSSLRTSYSSLFKKDIWLIGKNSQQDFWRDNWLGVPIFELLGISDYLDYPLQARVSDFIHEGRWVLDVCFRARFPDLCFRIDRIAISPVVNSLVWANSRDGRVFCKTAYSQFLCDIPQVVWLPTKDCFYRSGFQLASRCSICGVSCESANHFFLYYPLAIALWEAIFLAIQQRVSTETWQFFFLQAMSISFSEQVRILWKVAIHVVIWGVWTACNQWIFEGKSVDFRSILSLVWHAISEANRLDIGCMHNCMDNLLILRHFGLYGRPFKAPVIKSVIWSPPALDWIKVNTNNADMGSPGIDGCGGIFRNCKVFVKGCFAIPLGHVFAFEAELLAASLAINFTYKYG</sequence>
<evidence type="ECO:0000313" key="1">
    <source>
        <dbReference type="EMBL" id="KAI9178075.1"/>
    </source>
</evidence>
<proteinExistence type="predicted"/>
<dbReference type="EMBL" id="JAJSOW010000102">
    <property type="protein sequence ID" value="KAI9178075.1"/>
    <property type="molecule type" value="Genomic_DNA"/>
</dbReference>
<reference evidence="1" key="2">
    <citation type="submission" date="2023-02" db="EMBL/GenBank/DDBJ databases">
        <authorList>
            <person name="Swenson N.G."/>
            <person name="Wegrzyn J.L."/>
            <person name="Mcevoy S.L."/>
        </authorList>
    </citation>
    <scope>NUCLEOTIDE SEQUENCE</scope>
    <source>
        <strain evidence="1">91603</strain>
        <tissue evidence="1">Leaf</tissue>
    </source>
</reference>
<protein>
    <recommendedName>
        <fullName evidence="3">RNase H type-1 domain-containing protein</fullName>
    </recommendedName>
</protein>
<gene>
    <name evidence="1" type="ORF">LWI28_022444</name>
</gene>
<name>A0AAD5NR84_ACENE</name>
<organism evidence="1 2">
    <name type="scientific">Acer negundo</name>
    <name type="common">Box elder</name>
    <dbReference type="NCBI Taxonomy" id="4023"/>
    <lineage>
        <taxon>Eukaryota</taxon>
        <taxon>Viridiplantae</taxon>
        <taxon>Streptophyta</taxon>
        <taxon>Embryophyta</taxon>
        <taxon>Tracheophyta</taxon>
        <taxon>Spermatophyta</taxon>
        <taxon>Magnoliopsida</taxon>
        <taxon>eudicotyledons</taxon>
        <taxon>Gunneridae</taxon>
        <taxon>Pentapetalae</taxon>
        <taxon>rosids</taxon>
        <taxon>malvids</taxon>
        <taxon>Sapindales</taxon>
        <taxon>Sapindaceae</taxon>
        <taxon>Hippocastanoideae</taxon>
        <taxon>Acereae</taxon>
        <taxon>Acer</taxon>
    </lineage>
</organism>
<dbReference type="InterPro" id="IPR052929">
    <property type="entry name" value="RNase_H-like_EbsB-rel"/>
</dbReference>
<comment type="caution">
    <text evidence="1">The sequence shown here is derived from an EMBL/GenBank/DDBJ whole genome shotgun (WGS) entry which is preliminary data.</text>
</comment>